<reference evidence="7" key="1">
    <citation type="journal article" date="2019" name="Beilstein J. Org. Chem.">
        <title>Nanangenines: drimane sesquiterpenoids as the dominant metabolite cohort of a novel Australian fungus, Aspergillus nanangensis.</title>
        <authorList>
            <person name="Lacey H.J."/>
            <person name="Gilchrist C.L.M."/>
            <person name="Crombie A."/>
            <person name="Kalaitzis J.A."/>
            <person name="Vuong D."/>
            <person name="Rutledge P.J."/>
            <person name="Turner P."/>
            <person name="Pitt J.I."/>
            <person name="Lacey E."/>
            <person name="Chooi Y.H."/>
            <person name="Piggott A.M."/>
        </authorList>
    </citation>
    <scope>NUCLEOTIDE SEQUENCE</scope>
    <source>
        <strain evidence="7">MST-FP2251</strain>
    </source>
</reference>
<evidence type="ECO:0000256" key="1">
    <source>
        <dbReference type="ARBA" id="ARBA00022527"/>
    </source>
</evidence>
<comment type="caution">
    <text evidence="7">The sequence shown here is derived from an EMBL/GenBank/DDBJ whole genome shotgun (WGS) entry which is preliminary data.</text>
</comment>
<sequence length="357" mass="40852">MVDEVLGTGSSVLSIGETLNDRYRIIKHLGSGRYSTVWLAKDQVHLAYKVIKILNEDYSGSEHHILELDILKRLTEGDQNHPGYRHIPCLLDNFIHRRHVCLVLEPMAEDMEGFGCFFRHAKIPSHILKRITRQLLSALDYAHSLGIIHTYINQDNILVKIRDRSVIDQHLQEGGLSLGEHNFTDEYEFSKIEVVLAGWGAASWESLNHRTEMIQPQPTLLRAPEVLLQAPWGKEVDIWSLGVLLPELLDALCMFNVTGVPYSVKHHIEEIDALFGPFPPDLLRQGKPEIVQQIFDERLQIKSNSTDCPPARLETRIECVDGEEKQRFLSLLRSMMTIDPQQRMTVQLLQNSTWLTS</sequence>
<dbReference type="InterPro" id="IPR011009">
    <property type="entry name" value="Kinase-like_dom_sf"/>
</dbReference>
<dbReference type="Gene3D" id="1.10.510.10">
    <property type="entry name" value="Transferase(Phosphotransferase) domain 1"/>
    <property type="match status" value="1"/>
</dbReference>
<dbReference type="GO" id="GO:0005524">
    <property type="term" value="F:ATP binding"/>
    <property type="evidence" value="ECO:0007669"/>
    <property type="project" value="UniProtKB-KW"/>
</dbReference>
<dbReference type="EMBL" id="VCAU01000023">
    <property type="protein sequence ID" value="KAF9890836.1"/>
    <property type="molecule type" value="Genomic_DNA"/>
</dbReference>
<dbReference type="AlphaFoldDB" id="A0AAD4CQI3"/>
<evidence type="ECO:0000259" key="6">
    <source>
        <dbReference type="PROSITE" id="PS50011"/>
    </source>
</evidence>
<dbReference type="SMART" id="SM00220">
    <property type="entry name" value="S_TKc"/>
    <property type="match status" value="1"/>
</dbReference>
<keyword evidence="1" id="KW-0723">Serine/threonine-protein kinase</keyword>
<evidence type="ECO:0000256" key="5">
    <source>
        <dbReference type="ARBA" id="ARBA00022840"/>
    </source>
</evidence>
<dbReference type="GO" id="GO:0004674">
    <property type="term" value="F:protein serine/threonine kinase activity"/>
    <property type="evidence" value="ECO:0007669"/>
    <property type="project" value="UniProtKB-KW"/>
</dbReference>
<dbReference type="PANTHER" id="PTHR24058">
    <property type="entry name" value="DUAL SPECIFICITY PROTEIN KINASE"/>
    <property type="match status" value="1"/>
</dbReference>
<evidence type="ECO:0000313" key="7">
    <source>
        <dbReference type="EMBL" id="KAF9890836.1"/>
    </source>
</evidence>
<feature type="domain" description="Protein kinase" evidence="6">
    <location>
        <begin position="23"/>
        <end position="355"/>
    </location>
</feature>
<evidence type="ECO:0000256" key="4">
    <source>
        <dbReference type="ARBA" id="ARBA00022777"/>
    </source>
</evidence>
<reference evidence="7" key="2">
    <citation type="submission" date="2020-02" db="EMBL/GenBank/DDBJ databases">
        <authorList>
            <person name="Gilchrist C.L.M."/>
            <person name="Chooi Y.-H."/>
        </authorList>
    </citation>
    <scope>NUCLEOTIDE SEQUENCE</scope>
    <source>
        <strain evidence="7">MST-FP2251</strain>
    </source>
</reference>
<accession>A0AAD4CQI3</accession>
<protein>
    <recommendedName>
        <fullName evidence="6">Protein kinase domain-containing protein</fullName>
    </recommendedName>
</protein>
<evidence type="ECO:0000313" key="8">
    <source>
        <dbReference type="Proteomes" id="UP001194746"/>
    </source>
</evidence>
<keyword evidence="2" id="KW-0808">Transferase</keyword>
<evidence type="ECO:0000256" key="3">
    <source>
        <dbReference type="ARBA" id="ARBA00022741"/>
    </source>
</evidence>
<dbReference type="Gene3D" id="3.30.200.20">
    <property type="entry name" value="Phosphorylase Kinase, domain 1"/>
    <property type="match status" value="1"/>
</dbReference>
<proteinExistence type="predicted"/>
<dbReference type="Pfam" id="PF00069">
    <property type="entry name" value="Pkinase"/>
    <property type="match status" value="1"/>
</dbReference>
<dbReference type="SUPFAM" id="SSF56112">
    <property type="entry name" value="Protein kinase-like (PK-like)"/>
    <property type="match status" value="1"/>
</dbReference>
<evidence type="ECO:0000256" key="2">
    <source>
        <dbReference type="ARBA" id="ARBA00022679"/>
    </source>
</evidence>
<gene>
    <name evidence="7" type="ORF">FE257_005407</name>
</gene>
<dbReference type="PROSITE" id="PS50011">
    <property type="entry name" value="PROTEIN_KINASE_DOM"/>
    <property type="match status" value="1"/>
</dbReference>
<dbReference type="InterPro" id="IPR050494">
    <property type="entry name" value="Ser_Thr_dual-spec_kinase"/>
</dbReference>
<organism evidence="7 8">
    <name type="scientific">Aspergillus nanangensis</name>
    <dbReference type="NCBI Taxonomy" id="2582783"/>
    <lineage>
        <taxon>Eukaryota</taxon>
        <taxon>Fungi</taxon>
        <taxon>Dikarya</taxon>
        <taxon>Ascomycota</taxon>
        <taxon>Pezizomycotina</taxon>
        <taxon>Eurotiomycetes</taxon>
        <taxon>Eurotiomycetidae</taxon>
        <taxon>Eurotiales</taxon>
        <taxon>Aspergillaceae</taxon>
        <taxon>Aspergillus</taxon>
        <taxon>Aspergillus subgen. Circumdati</taxon>
    </lineage>
</organism>
<dbReference type="Proteomes" id="UP001194746">
    <property type="component" value="Unassembled WGS sequence"/>
</dbReference>
<keyword evidence="8" id="KW-1185">Reference proteome</keyword>
<keyword evidence="3" id="KW-0547">Nucleotide-binding</keyword>
<dbReference type="InterPro" id="IPR000719">
    <property type="entry name" value="Prot_kinase_dom"/>
</dbReference>
<keyword evidence="5" id="KW-0067">ATP-binding</keyword>
<name>A0AAD4CQI3_ASPNN</name>
<keyword evidence="4" id="KW-0418">Kinase</keyword>